<dbReference type="AlphaFoldDB" id="A0A6F9DCU7"/>
<dbReference type="GO" id="GO:0071035">
    <property type="term" value="P:nuclear polyadenylation-dependent rRNA catabolic process"/>
    <property type="evidence" value="ECO:0007669"/>
    <property type="project" value="TreeGrafter"/>
</dbReference>
<evidence type="ECO:0000256" key="2">
    <source>
        <dbReference type="ARBA" id="ARBA00004496"/>
    </source>
</evidence>
<keyword evidence="6" id="KW-0271">Exosome</keyword>
<dbReference type="GO" id="GO:0034473">
    <property type="term" value="P:U1 snRNA 3'-end processing"/>
    <property type="evidence" value="ECO:0007669"/>
    <property type="project" value="TreeGrafter"/>
</dbReference>
<dbReference type="GO" id="GO:0034475">
    <property type="term" value="P:U4 snRNA 3'-end processing"/>
    <property type="evidence" value="ECO:0007669"/>
    <property type="project" value="TreeGrafter"/>
</dbReference>
<dbReference type="PANTHER" id="PTHR11097:SF14">
    <property type="entry name" value="EXOSOME COMPLEX COMPONENT RRP45"/>
    <property type="match status" value="1"/>
</dbReference>
<evidence type="ECO:0000259" key="12">
    <source>
        <dbReference type="Pfam" id="PF03725"/>
    </source>
</evidence>
<keyword evidence="7" id="KW-0694">RNA-binding</keyword>
<evidence type="ECO:0000256" key="10">
    <source>
        <dbReference type="SAM" id="MobiDB-lite"/>
    </source>
</evidence>
<evidence type="ECO:0000313" key="13">
    <source>
        <dbReference type="EMBL" id="CAB3244008.1"/>
    </source>
</evidence>
<proteinExistence type="evidence at transcript level"/>
<keyword evidence="8" id="KW-0539">Nucleus</keyword>
<evidence type="ECO:0000256" key="6">
    <source>
        <dbReference type="ARBA" id="ARBA00022835"/>
    </source>
</evidence>
<dbReference type="GO" id="GO:0034476">
    <property type="term" value="P:U5 snRNA 3'-end processing"/>
    <property type="evidence" value="ECO:0007669"/>
    <property type="project" value="TreeGrafter"/>
</dbReference>
<dbReference type="InterPro" id="IPR001247">
    <property type="entry name" value="ExoRNase_PH_dom1"/>
</dbReference>
<evidence type="ECO:0000256" key="3">
    <source>
        <dbReference type="ARBA" id="ARBA00006678"/>
    </source>
</evidence>
<dbReference type="Pfam" id="PF01138">
    <property type="entry name" value="RNase_PH"/>
    <property type="match status" value="1"/>
</dbReference>
<dbReference type="InterPro" id="IPR027408">
    <property type="entry name" value="PNPase/RNase_PH_dom_sf"/>
</dbReference>
<evidence type="ECO:0000256" key="4">
    <source>
        <dbReference type="ARBA" id="ARBA00019572"/>
    </source>
</evidence>
<protein>
    <recommendedName>
        <fullName evidence="4">Exosome complex component RRP45</fullName>
    </recommendedName>
    <alternativeName>
        <fullName evidence="9">Exosome component 9</fullName>
    </alternativeName>
</protein>
<evidence type="ECO:0000256" key="8">
    <source>
        <dbReference type="ARBA" id="ARBA00023242"/>
    </source>
</evidence>
<evidence type="ECO:0000259" key="11">
    <source>
        <dbReference type="Pfam" id="PF01138"/>
    </source>
</evidence>
<dbReference type="InterPro" id="IPR050590">
    <property type="entry name" value="Exosome_comp_Rrp42_subfam"/>
</dbReference>
<dbReference type="GO" id="GO:0071038">
    <property type="term" value="P:TRAMP-dependent tRNA surveillance pathway"/>
    <property type="evidence" value="ECO:0007669"/>
    <property type="project" value="TreeGrafter"/>
</dbReference>
<dbReference type="Gene3D" id="3.30.230.70">
    <property type="entry name" value="GHMP Kinase, N-terminal domain"/>
    <property type="match status" value="1"/>
</dbReference>
<organism evidence="13">
    <name type="scientific">Phallusia mammillata</name>
    <dbReference type="NCBI Taxonomy" id="59560"/>
    <lineage>
        <taxon>Eukaryota</taxon>
        <taxon>Metazoa</taxon>
        <taxon>Chordata</taxon>
        <taxon>Tunicata</taxon>
        <taxon>Ascidiacea</taxon>
        <taxon>Phlebobranchia</taxon>
        <taxon>Ascidiidae</taxon>
        <taxon>Phallusia</taxon>
    </lineage>
</organism>
<dbReference type="InterPro" id="IPR036345">
    <property type="entry name" value="ExoRNase_PH_dom2_sf"/>
</dbReference>
<dbReference type="CDD" id="cd11368">
    <property type="entry name" value="RNase_PH_RRP45"/>
    <property type="match status" value="1"/>
</dbReference>
<dbReference type="SUPFAM" id="SSF55666">
    <property type="entry name" value="Ribonuclease PH domain 2-like"/>
    <property type="match status" value="1"/>
</dbReference>
<evidence type="ECO:0000256" key="1">
    <source>
        <dbReference type="ARBA" id="ARBA00004123"/>
    </source>
</evidence>
<evidence type="ECO:0000256" key="9">
    <source>
        <dbReference type="ARBA" id="ARBA00032660"/>
    </source>
</evidence>
<dbReference type="Pfam" id="PF03725">
    <property type="entry name" value="RNase_PH_C"/>
    <property type="match status" value="1"/>
</dbReference>
<dbReference type="SUPFAM" id="SSF54211">
    <property type="entry name" value="Ribosomal protein S5 domain 2-like"/>
    <property type="match status" value="1"/>
</dbReference>
<dbReference type="InterPro" id="IPR015847">
    <property type="entry name" value="ExoRNase_PH_dom2"/>
</dbReference>
<dbReference type="PANTHER" id="PTHR11097">
    <property type="entry name" value="EXOSOME COMPLEX EXONUCLEASE RIBOSOMAL RNA PROCESSING PROTEIN"/>
    <property type="match status" value="1"/>
</dbReference>
<dbReference type="GO" id="GO:0035925">
    <property type="term" value="F:mRNA 3'-UTR AU-rich region binding"/>
    <property type="evidence" value="ECO:0007669"/>
    <property type="project" value="TreeGrafter"/>
</dbReference>
<dbReference type="InterPro" id="IPR020568">
    <property type="entry name" value="Ribosomal_Su5_D2-typ_SF"/>
</dbReference>
<evidence type="ECO:0000256" key="5">
    <source>
        <dbReference type="ARBA" id="ARBA00022490"/>
    </source>
</evidence>
<dbReference type="EMBL" id="LR784978">
    <property type="protein sequence ID" value="CAB3244008.1"/>
    <property type="molecule type" value="mRNA"/>
</dbReference>
<name>A0A6F9DCU7_9ASCI</name>
<comment type="similarity">
    <text evidence="3">Belongs to the RNase PH family.</text>
</comment>
<feature type="domain" description="Exoribonuclease phosphorolytic" evidence="12">
    <location>
        <begin position="191"/>
        <end position="250"/>
    </location>
</feature>
<feature type="region of interest" description="Disordered" evidence="10">
    <location>
        <begin position="368"/>
        <end position="394"/>
    </location>
</feature>
<dbReference type="GO" id="GO:0000467">
    <property type="term" value="P:exonucleolytic trimming to generate mature 3'-end of 5.8S rRNA from tricistronic rRNA transcript (SSU-rRNA, 5.8S rRNA, LSU-rRNA)"/>
    <property type="evidence" value="ECO:0007669"/>
    <property type="project" value="TreeGrafter"/>
</dbReference>
<dbReference type="GO" id="GO:0000176">
    <property type="term" value="C:nuclear exosome (RNase complex)"/>
    <property type="evidence" value="ECO:0007669"/>
    <property type="project" value="TreeGrafter"/>
</dbReference>
<dbReference type="InterPro" id="IPR033100">
    <property type="entry name" value="Rrp45"/>
</dbReference>
<sequence>MPLREPTLSNLENNFIVNAVCDNRRYDGRRITDARDTQITLGLDYGCCTVSLGETKVMAQVAVEMERPKESRPSEGSLHIHVEMSTLASGNFDASKPGELGIEIQRILERSIILSRCLDLEELCIRVGERSWAVHLYIHVLCYDGNILDCASIAAITSLKHFRRPDITVEGKTVLVHSIEERNPLPLTMHHMPFCTTMAFFKDSKQLLVDPTRIEEKVMDGKLIISINNHKEVCCMQICGQVHISKPQILHSTDVAYLKSKELSEFVKNVLTDDLKYKQNGEKEQQVSLLCKRNLHVKENLMCNQHKKENLLVEIVNPITTTENFASELKKAPEWLTKHDSKTVSVGEGLINSWGKVGSSFFKSIKKPELPNLESNSEDENDSDEEIITLNQTS</sequence>
<dbReference type="GO" id="GO:0016075">
    <property type="term" value="P:rRNA catabolic process"/>
    <property type="evidence" value="ECO:0007669"/>
    <property type="project" value="TreeGrafter"/>
</dbReference>
<reference evidence="13" key="1">
    <citation type="submission" date="2020-04" db="EMBL/GenBank/DDBJ databases">
        <authorList>
            <person name="Neveu A P."/>
        </authorList>
    </citation>
    <scope>NUCLEOTIDE SEQUENCE</scope>
    <source>
        <tissue evidence="13">Whole embryo</tissue>
    </source>
</reference>
<evidence type="ECO:0000256" key="7">
    <source>
        <dbReference type="ARBA" id="ARBA00022884"/>
    </source>
</evidence>
<dbReference type="GO" id="GO:0000177">
    <property type="term" value="C:cytoplasmic exosome (RNase complex)"/>
    <property type="evidence" value="ECO:0007669"/>
    <property type="project" value="TreeGrafter"/>
</dbReference>
<feature type="domain" description="Exoribonuclease phosphorolytic" evidence="11">
    <location>
        <begin position="35"/>
        <end position="165"/>
    </location>
</feature>
<keyword evidence="5" id="KW-0963">Cytoplasm</keyword>
<feature type="compositionally biased region" description="Acidic residues" evidence="10">
    <location>
        <begin position="376"/>
        <end position="387"/>
    </location>
</feature>
<dbReference type="GO" id="GO:0071028">
    <property type="term" value="P:nuclear mRNA surveillance"/>
    <property type="evidence" value="ECO:0007669"/>
    <property type="project" value="TreeGrafter"/>
</dbReference>
<gene>
    <name evidence="13" type="primary">Exosc9-002</name>
</gene>
<accession>A0A6F9DCU7</accession>
<comment type="subcellular location">
    <subcellularLocation>
        <location evidence="2">Cytoplasm</location>
    </subcellularLocation>
    <subcellularLocation>
        <location evidence="1">Nucleus</location>
    </subcellularLocation>
</comment>